<evidence type="ECO:0000313" key="2">
    <source>
        <dbReference type="EMBL" id="EFU39913.1"/>
    </source>
</evidence>
<dbReference type="Proteomes" id="UP000003094">
    <property type="component" value="Unassembled WGS sequence"/>
</dbReference>
<keyword evidence="1" id="KW-0812">Transmembrane</keyword>
<evidence type="ECO:0000313" key="3">
    <source>
        <dbReference type="Proteomes" id="UP000003094"/>
    </source>
</evidence>
<accession>A0A2R9SRD0</accession>
<proteinExistence type="predicted"/>
<organism evidence="2 3">
    <name type="scientific">Paenibacillus vortex V453</name>
    <dbReference type="NCBI Taxonomy" id="715225"/>
    <lineage>
        <taxon>Bacteria</taxon>
        <taxon>Bacillati</taxon>
        <taxon>Bacillota</taxon>
        <taxon>Bacilli</taxon>
        <taxon>Bacillales</taxon>
        <taxon>Paenibacillaceae</taxon>
        <taxon>Paenibacillus</taxon>
    </lineage>
</organism>
<dbReference type="KEGG" id="pvo:PVOR_21579"/>
<keyword evidence="3" id="KW-1185">Reference proteome</keyword>
<evidence type="ECO:0000256" key="1">
    <source>
        <dbReference type="SAM" id="Phobius"/>
    </source>
</evidence>
<keyword evidence="1" id="KW-0472">Membrane</keyword>
<gene>
    <name evidence="2" type="ORF">PVOR_21579</name>
</gene>
<dbReference type="EMBL" id="ADHJ01000037">
    <property type="protein sequence ID" value="EFU39913.1"/>
    <property type="molecule type" value="Genomic_DNA"/>
</dbReference>
<comment type="caution">
    <text evidence="2">The sequence shown here is derived from an EMBL/GenBank/DDBJ whole genome shotgun (WGS) entry which is preliminary data.</text>
</comment>
<dbReference type="AlphaFoldDB" id="A0A2R9SRD0"/>
<keyword evidence="1" id="KW-1133">Transmembrane helix</keyword>
<reference evidence="2 3" key="1">
    <citation type="journal article" date="2010" name="BMC Genomics">
        <title>Genome sequence of the pattern forming Paenibacillus vortex bacterium reveals potential for thriving in complex environments.</title>
        <authorList>
            <person name="Sirota-Madi A."/>
            <person name="Olender T."/>
            <person name="Helman Y."/>
            <person name="Ingham C."/>
            <person name="Brainis I."/>
            <person name="Roth D."/>
            <person name="Hagi E."/>
            <person name="Brodsky L."/>
            <person name="Leshkowitz D."/>
            <person name="Galatenko V."/>
            <person name="Nikolaev V."/>
            <person name="Mugasimangalam R.C."/>
            <person name="Bransburg-Zabary S."/>
            <person name="Gutnick D.L."/>
            <person name="Lancet D."/>
            <person name="Ben-Jacob E."/>
        </authorList>
    </citation>
    <scope>NUCLEOTIDE SEQUENCE [LARGE SCALE GENOMIC DNA]</scope>
    <source>
        <strain evidence="2 3">V453</strain>
    </source>
</reference>
<sequence length="73" mass="8536">MMIPPKFYSSNLSILAGSNHGRKIYYRGIPFLMKGGSLLFIPPFGIGFRKWMNYLSFIYLHKITTKLLYIFLL</sequence>
<name>A0A2R9SRD0_9BACL</name>
<protein>
    <submittedName>
        <fullName evidence="2">Uncharacterized protein</fullName>
    </submittedName>
</protein>
<feature type="transmembrane region" description="Helical" evidence="1">
    <location>
        <begin position="31"/>
        <end position="48"/>
    </location>
</feature>